<keyword evidence="3" id="KW-0678">Repressor</keyword>
<evidence type="ECO:0000256" key="15">
    <source>
        <dbReference type="ARBA" id="ARBA00072498"/>
    </source>
</evidence>
<dbReference type="Gene3D" id="3.30.1370.50">
    <property type="entry name" value="R3H-like domain"/>
    <property type="match status" value="1"/>
</dbReference>
<keyword evidence="14" id="KW-0539">Nucleus</keyword>
<evidence type="ECO:0000256" key="12">
    <source>
        <dbReference type="ARBA" id="ARBA00023125"/>
    </source>
</evidence>
<keyword evidence="11" id="KW-0805">Transcription regulation</keyword>
<keyword evidence="12" id="KW-0238">DNA-binding</keyword>
<evidence type="ECO:0000259" key="17">
    <source>
        <dbReference type="PROSITE" id="PS51061"/>
    </source>
</evidence>
<dbReference type="InterPro" id="IPR001374">
    <property type="entry name" value="R3H_dom"/>
</dbReference>
<dbReference type="GO" id="GO:0000977">
    <property type="term" value="F:RNA polymerase II transcription regulatory region sequence-specific DNA binding"/>
    <property type="evidence" value="ECO:0007669"/>
    <property type="project" value="TreeGrafter"/>
</dbReference>
<evidence type="ECO:0000256" key="13">
    <source>
        <dbReference type="ARBA" id="ARBA00023163"/>
    </source>
</evidence>
<dbReference type="GO" id="GO:0016740">
    <property type="term" value="F:transferase activity"/>
    <property type="evidence" value="ECO:0007669"/>
    <property type="project" value="UniProtKB-KW"/>
</dbReference>
<dbReference type="InterPro" id="IPR034076">
    <property type="entry name" value="R3H_NF-X1"/>
</dbReference>
<evidence type="ECO:0000256" key="1">
    <source>
        <dbReference type="ARBA" id="ARBA00004123"/>
    </source>
</evidence>
<evidence type="ECO:0000256" key="4">
    <source>
        <dbReference type="ARBA" id="ARBA00022553"/>
    </source>
</evidence>
<dbReference type="GO" id="GO:0008270">
    <property type="term" value="F:zinc ion binding"/>
    <property type="evidence" value="ECO:0007669"/>
    <property type="project" value="UniProtKB-KW"/>
</dbReference>
<dbReference type="GO" id="GO:0000981">
    <property type="term" value="F:DNA-binding transcription factor activity, RNA polymerase II-specific"/>
    <property type="evidence" value="ECO:0007669"/>
    <property type="project" value="TreeGrafter"/>
</dbReference>
<dbReference type="Pfam" id="PF01422">
    <property type="entry name" value="zf-NF-X1"/>
    <property type="match status" value="3"/>
</dbReference>
<evidence type="ECO:0000256" key="11">
    <source>
        <dbReference type="ARBA" id="ARBA00023015"/>
    </source>
</evidence>
<keyword evidence="4" id="KW-0597">Phosphoprotein</keyword>
<reference evidence="18" key="1">
    <citation type="submission" date="2019-10" db="EMBL/GenBank/DDBJ databases">
        <title>Bird 10,000 Genomes (B10K) Project - Family phase.</title>
        <authorList>
            <person name="Zhang G."/>
        </authorList>
    </citation>
    <scope>NUCLEOTIDE SEQUENCE</scope>
    <source>
        <strain evidence="18">B10K-DU-002-57</strain>
        <tissue evidence="18">Muscle</tissue>
    </source>
</reference>
<keyword evidence="13" id="KW-0804">Transcription</keyword>
<comment type="caution">
    <text evidence="18">The sequence shown here is derived from an EMBL/GenBank/DDBJ whole genome shotgun (WGS) entry which is preliminary data.</text>
</comment>
<dbReference type="FunFam" id="3.30.1370.50:FF:000003">
    <property type="entry name" value="Transcriptional repressor NF-X1 isoform 1"/>
    <property type="match status" value="1"/>
</dbReference>
<evidence type="ECO:0000256" key="6">
    <source>
        <dbReference type="ARBA" id="ARBA00022723"/>
    </source>
</evidence>
<comment type="similarity">
    <text evidence="2">Belongs to the NFX1 family.</text>
</comment>
<protein>
    <recommendedName>
        <fullName evidence="15">Transcriptional repressor NF-X1</fullName>
    </recommendedName>
    <alternativeName>
        <fullName evidence="16">Nuclear transcription factor, X box-binding protein 1</fullName>
    </alternativeName>
</protein>
<gene>
    <name evidence="18" type="primary">Nfx1</name>
    <name evidence="18" type="ORF">CHLCYA_R06592</name>
</gene>
<keyword evidence="9" id="KW-0833">Ubl conjugation pathway</keyword>
<dbReference type="GO" id="GO:0005634">
    <property type="term" value="C:nucleus"/>
    <property type="evidence" value="ECO:0007669"/>
    <property type="project" value="UniProtKB-SubCell"/>
</dbReference>
<comment type="subcellular location">
    <subcellularLocation>
        <location evidence="1">Nucleus</location>
    </subcellularLocation>
</comment>
<feature type="domain" description="R3H" evidence="17">
    <location>
        <begin position="335"/>
        <end position="403"/>
    </location>
</feature>
<keyword evidence="6" id="KW-0479">Metal-binding</keyword>
<evidence type="ECO:0000256" key="16">
    <source>
        <dbReference type="ARBA" id="ARBA00078536"/>
    </source>
</evidence>
<feature type="non-terminal residue" evidence="18">
    <location>
        <position position="403"/>
    </location>
</feature>
<dbReference type="PANTHER" id="PTHR12360">
    <property type="entry name" value="NUCLEAR TRANSCRIPTION FACTOR, X-BOX BINDING 1 NFX1"/>
    <property type="match status" value="1"/>
</dbReference>
<dbReference type="EMBL" id="WEZZ01038994">
    <property type="protein sequence ID" value="NXP68839.1"/>
    <property type="molecule type" value="Genomic_DNA"/>
</dbReference>
<evidence type="ECO:0000313" key="19">
    <source>
        <dbReference type="Proteomes" id="UP000614263"/>
    </source>
</evidence>
<dbReference type="Proteomes" id="UP000614263">
    <property type="component" value="Unassembled WGS sequence"/>
</dbReference>
<dbReference type="SMART" id="SM00393">
    <property type="entry name" value="R3H"/>
    <property type="match status" value="1"/>
</dbReference>
<dbReference type="InterPro" id="IPR000967">
    <property type="entry name" value="Znf_NFX1"/>
</dbReference>
<dbReference type="SMART" id="SM00438">
    <property type="entry name" value="ZnF_NFX"/>
    <property type="match status" value="4"/>
</dbReference>
<dbReference type="PANTHER" id="PTHR12360:SF12">
    <property type="entry name" value="TRANSCRIPTIONAL REPRESSOR NF-X1"/>
    <property type="match status" value="1"/>
</dbReference>
<accession>A0A852BK81</accession>
<evidence type="ECO:0000256" key="9">
    <source>
        <dbReference type="ARBA" id="ARBA00022786"/>
    </source>
</evidence>
<dbReference type="Pfam" id="PF01424">
    <property type="entry name" value="R3H"/>
    <property type="match status" value="1"/>
</dbReference>
<dbReference type="InterPro" id="IPR034078">
    <property type="entry name" value="NFX1_fam"/>
</dbReference>
<evidence type="ECO:0000256" key="3">
    <source>
        <dbReference type="ARBA" id="ARBA00022491"/>
    </source>
</evidence>
<evidence type="ECO:0000256" key="2">
    <source>
        <dbReference type="ARBA" id="ARBA00007269"/>
    </source>
</evidence>
<keyword evidence="5" id="KW-0808">Transferase</keyword>
<evidence type="ECO:0000256" key="8">
    <source>
        <dbReference type="ARBA" id="ARBA00022771"/>
    </source>
</evidence>
<proteinExistence type="inferred from homology"/>
<evidence type="ECO:0000256" key="14">
    <source>
        <dbReference type="ARBA" id="ARBA00023242"/>
    </source>
</evidence>
<evidence type="ECO:0000256" key="10">
    <source>
        <dbReference type="ARBA" id="ARBA00022833"/>
    </source>
</evidence>
<keyword evidence="10" id="KW-0862">Zinc</keyword>
<feature type="non-terminal residue" evidence="18">
    <location>
        <position position="1"/>
    </location>
</feature>
<evidence type="ECO:0000256" key="7">
    <source>
        <dbReference type="ARBA" id="ARBA00022737"/>
    </source>
</evidence>
<dbReference type="AlphaFoldDB" id="A0A852BK81"/>
<sequence length="403" mass="46179">EFIHTCESLCHEGDCRPCSHTSNIYCRYLKVRTLGNFFIFLIAAITFMCDKRCNKKRSCGRHKCTEVCCVDTEHKCSLVCGRKLNCGLHRCEEPCHRGSCQTCWQTSFDELTCYCGESVIYPPVPCGTQPPECKKTCTRPHDCDHPVYHSCHSEEKCPPCTYLTQKWCMGKHEFTSFLTFFCTLACGGTDEFQVQIQDVGDCSPYVTCCPSRRALASKSWVLICKLSPTQLYLLQQFYVLPQMKSTTLFFRIAAISIATKLTDLQLGDSVEISRLITKKEMKQARLQCDEECLALQRNRRLAEALEIDDNSDPFNIRSSGPKYSDLLKEDARKDIKFVSDIEKEMRMLVEAVNKGKHTKKSHCYPPMNRDHRRIIHELAQVYGIESVSYDNEPKRNVVITAVK</sequence>
<dbReference type="InterPro" id="IPR036867">
    <property type="entry name" value="R3H_dom_sf"/>
</dbReference>
<dbReference type="PROSITE" id="PS51061">
    <property type="entry name" value="R3H"/>
    <property type="match status" value="1"/>
</dbReference>
<dbReference type="GO" id="GO:0000122">
    <property type="term" value="P:negative regulation of transcription by RNA polymerase II"/>
    <property type="evidence" value="ECO:0007669"/>
    <property type="project" value="TreeGrafter"/>
</dbReference>
<dbReference type="CDD" id="cd02643">
    <property type="entry name" value="R3H_NF-X1"/>
    <property type="match status" value="1"/>
</dbReference>
<dbReference type="SUPFAM" id="SSF82708">
    <property type="entry name" value="R3H domain"/>
    <property type="match status" value="1"/>
</dbReference>
<evidence type="ECO:0000256" key="5">
    <source>
        <dbReference type="ARBA" id="ARBA00022679"/>
    </source>
</evidence>
<dbReference type="CDD" id="cd06008">
    <property type="entry name" value="NF-X1-zinc-finger"/>
    <property type="match status" value="1"/>
</dbReference>
<keyword evidence="8" id="KW-0863">Zinc-finger</keyword>
<keyword evidence="7" id="KW-0677">Repeat</keyword>
<keyword evidence="19" id="KW-1185">Reference proteome</keyword>
<organism evidence="18 19">
    <name type="scientific">Chloropsis cyanopogon</name>
    <dbReference type="NCBI Taxonomy" id="1218682"/>
    <lineage>
        <taxon>Eukaryota</taxon>
        <taxon>Metazoa</taxon>
        <taxon>Chordata</taxon>
        <taxon>Craniata</taxon>
        <taxon>Vertebrata</taxon>
        <taxon>Euteleostomi</taxon>
        <taxon>Archelosauria</taxon>
        <taxon>Archosauria</taxon>
        <taxon>Dinosauria</taxon>
        <taxon>Saurischia</taxon>
        <taxon>Theropoda</taxon>
        <taxon>Coelurosauria</taxon>
        <taxon>Aves</taxon>
        <taxon>Neognathae</taxon>
        <taxon>Neoaves</taxon>
        <taxon>Telluraves</taxon>
        <taxon>Australaves</taxon>
        <taxon>Passeriformes</taxon>
        <taxon>Corvoidea</taxon>
        <taxon>Irenidae</taxon>
        <taxon>Chloropsis</taxon>
    </lineage>
</organism>
<evidence type="ECO:0000313" key="18">
    <source>
        <dbReference type="EMBL" id="NXP68839.1"/>
    </source>
</evidence>
<name>A0A852BK81_9CORV</name>